<dbReference type="NCBIfam" id="NF003708">
    <property type="entry name" value="PRK05325.1-3"/>
    <property type="match status" value="1"/>
</dbReference>
<dbReference type="NCBIfam" id="NF003707">
    <property type="entry name" value="PRK05325.1-2"/>
    <property type="match status" value="1"/>
</dbReference>
<dbReference type="EMBL" id="CP039690">
    <property type="protein sequence ID" value="QCI67034.1"/>
    <property type="molecule type" value="Genomic_DNA"/>
</dbReference>
<organism evidence="3 4">
    <name type="scientific">Phreatobacter stygius</name>
    <dbReference type="NCBI Taxonomy" id="1940610"/>
    <lineage>
        <taxon>Bacteria</taxon>
        <taxon>Pseudomonadati</taxon>
        <taxon>Pseudomonadota</taxon>
        <taxon>Alphaproteobacteria</taxon>
        <taxon>Hyphomicrobiales</taxon>
        <taxon>Phreatobacteraceae</taxon>
        <taxon>Phreatobacter</taxon>
    </lineage>
</organism>
<feature type="compositionally biased region" description="Gly residues" evidence="2">
    <location>
        <begin position="94"/>
        <end position="109"/>
    </location>
</feature>
<accession>A0A4D7B055</accession>
<reference evidence="3 4" key="1">
    <citation type="submission" date="2019-04" db="EMBL/GenBank/DDBJ databases">
        <title>Phreatobacter aquaticus sp. nov.</title>
        <authorList>
            <person name="Choi A."/>
        </authorList>
    </citation>
    <scope>NUCLEOTIDE SEQUENCE [LARGE SCALE GENOMIC DNA]</scope>
    <source>
        <strain evidence="3 4">KCTC 52518</strain>
    </source>
</reference>
<proteinExistence type="inferred from homology"/>
<dbReference type="Proteomes" id="UP000298781">
    <property type="component" value="Chromosome"/>
</dbReference>
<gene>
    <name evidence="3" type="ORF">E8M01_23975</name>
</gene>
<dbReference type="RefSeq" id="WP_136962472.1">
    <property type="nucleotide sequence ID" value="NZ_CP039690.1"/>
</dbReference>
<evidence type="ECO:0000256" key="2">
    <source>
        <dbReference type="SAM" id="MobiDB-lite"/>
    </source>
</evidence>
<dbReference type="HAMAP" id="MF_01232">
    <property type="entry name" value="UPF0229"/>
    <property type="match status" value="1"/>
</dbReference>
<dbReference type="InterPro" id="IPR006698">
    <property type="entry name" value="UPF0229"/>
</dbReference>
<dbReference type="OrthoDB" id="9788289at2"/>
<keyword evidence="4" id="KW-1185">Reference proteome</keyword>
<dbReference type="Pfam" id="PF04285">
    <property type="entry name" value="DUF444"/>
    <property type="match status" value="1"/>
</dbReference>
<comment type="similarity">
    <text evidence="1">Belongs to the UPF0229 family.</text>
</comment>
<sequence length="440" mass="50156">MPNYIDRRLNPKDKSLSNRQRFLRRARDELKRIVNDQITSGKITDVDGDHAVPVPVRGTAEPSFQHAQGSGRRDHVLPGNKEFVTGDRLPKPSGQGGGGGAGKGPSGSGGDEDDFRFVLSREEFLDLFFEDLELPDLIKLNLKEVVSFKSRRAGYTIAGAPTNINVGRTMRNSFGRRIALRRPKLKELDSVSEELAKLEAKPQPGAAVRARIALLREDLAKLRRRRKLIGYVDPVDIRFNRFEPQPLPNAKAVMFCLMDVSGSMGEREKDLAKRFFVLLHLFLKRRYERIDIVFIRHTHEAQEVDEETFFYSTQSGGTVVSTALKEMQRVIEERYPSKEWNIYAAQASDGDNGYDDSDYCTMLLNSEVMRLCQYYAYVEIIDERESHIFGSTDNGTSLWRSYCKVGEKWPNFQMTRIAKPSDIYPVFRKLFAKQQASKGQ</sequence>
<name>A0A4D7B055_9HYPH</name>
<dbReference type="PANTHER" id="PTHR30510">
    <property type="entry name" value="UPF0229 PROTEIN YEAH"/>
    <property type="match status" value="1"/>
</dbReference>
<evidence type="ECO:0000256" key="1">
    <source>
        <dbReference type="HAMAP-Rule" id="MF_01232"/>
    </source>
</evidence>
<protein>
    <recommendedName>
        <fullName evidence="1">UPF0229 protein E8M01_23975</fullName>
    </recommendedName>
</protein>
<feature type="region of interest" description="Disordered" evidence="2">
    <location>
        <begin position="62"/>
        <end position="113"/>
    </location>
</feature>
<dbReference type="AlphaFoldDB" id="A0A4D7B055"/>
<dbReference type="PANTHER" id="PTHR30510:SF2">
    <property type="entry name" value="UPF0229 PROTEIN YEAH"/>
    <property type="match status" value="1"/>
</dbReference>
<dbReference type="KEGG" id="pstg:E8M01_23975"/>
<evidence type="ECO:0000313" key="4">
    <source>
        <dbReference type="Proteomes" id="UP000298781"/>
    </source>
</evidence>
<evidence type="ECO:0000313" key="3">
    <source>
        <dbReference type="EMBL" id="QCI67034.1"/>
    </source>
</evidence>